<dbReference type="PANTHER" id="PTHR30086:SF20">
    <property type="entry name" value="ARGININE EXPORTER PROTEIN ARGO-RELATED"/>
    <property type="match status" value="1"/>
</dbReference>
<keyword evidence="4 6" id="KW-1133">Transmembrane helix</keyword>
<feature type="transmembrane region" description="Helical" evidence="6">
    <location>
        <begin position="35"/>
        <end position="60"/>
    </location>
</feature>
<dbReference type="EMBL" id="LDPZ01000079">
    <property type="protein sequence ID" value="KTQ83132.1"/>
    <property type="molecule type" value="Genomic_DNA"/>
</dbReference>
<dbReference type="PANTHER" id="PTHR30086">
    <property type="entry name" value="ARGININE EXPORTER PROTEIN ARGO"/>
    <property type="match status" value="1"/>
</dbReference>
<dbReference type="STRING" id="401562.NS365_15245"/>
<feature type="transmembrane region" description="Helical" evidence="6">
    <location>
        <begin position="72"/>
        <end position="90"/>
    </location>
</feature>
<organism evidence="7 8">
    <name type="scientific">Aureimonas ureilytica</name>
    <dbReference type="NCBI Taxonomy" id="401562"/>
    <lineage>
        <taxon>Bacteria</taxon>
        <taxon>Pseudomonadati</taxon>
        <taxon>Pseudomonadota</taxon>
        <taxon>Alphaproteobacteria</taxon>
        <taxon>Hyphomicrobiales</taxon>
        <taxon>Aurantimonadaceae</taxon>
        <taxon>Aureimonas</taxon>
    </lineage>
</organism>
<evidence type="ECO:0000256" key="2">
    <source>
        <dbReference type="ARBA" id="ARBA00022475"/>
    </source>
</evidence>
<dbReference type="Proteomes" id="UP000078272">
    <property type="component" value="Unassembled WGS sequence"/>
</dbReference>
<reference evidence="7 8" key="1">
    <citation type="journal article" date="2016" name="Front. Microbiol.">
        <title>Genomic Resource of Rice Seed Associated Bacteria.</title>
        <authorList>
            <person name="Midha S."/>
            <person name="Bansal K."/>
            <person name="Sharma S."/>
            <person name="Kumar N."/>
            <person name="Patil P.P."/>
            <person name="Chaudhry V."/>
            <person name="Patil P.B."/>
        </authorList>
    </citation>
    <scope>NUCLEOTIDE SEQUENCE [LARGE SCALE GENOMIC DNA]</scope>
    <source>
        <strain evidence="7 8">NS226</strain>
    </source>
</reference>
<evidence type="ECO:0000256" key="1">
    <source>
        <dbReference type="ARBA" id="ARBA00004651"/>
    </source>
</evidence>
<dbReference type="AlphaFoldDB" id="A0A175R1B5"/>
<dbReference type="Pfam" id="PF01810">
    <property type="entry name" value="LysE"/>
    <property type="match status" value="1"/>
</dbReference>
<comment type="caution">
    <text evidence="7">The sequence shown here is derived from an EMBL/GenBank/DDBJ whole genome shotgun (WGS) entry which is preliminary data.</text>
</comment>
<sequence length="202" mass="20949">MSANAYATGLTTGLTLILAIGAQNAFVLRQGILGAHVLAVCLACALSDAILIALGVSSFARVAALLPALDPILRILGAGFLIWYGVKSLMRAFRASDALRLAEVGAGSRREALATCLLLTWANPHVYLDTVVLIGSLSTRFPGAESSFGAGAVTASFGFFFALGFGARWLRPVFEKPAAWRALEALIGLTMGAIALKLLAGG</sequence>
<proteinExistence type="predicted"/>
<feature type="transmembrane region" description="Helical" evidence="6">
    <location>
        <begin position="6"/>
        <end position="28"/>
    </location>
</feature>
<comment type="subcellular location">
    <subcellularLocation>
        <location evidence="1">Cell membrane</location>
        <topology evidence="1">Multi-pass membrane protein</topology>
    </subcellularLocation>
</comment>
<keyword evidence="5 6" id="KW-0472">Membrane</keyword>
<dbReference type="RefSeq" id="WP_058636791.1">
    <property type="nucleotide sequence ID" value="NZ_LDPZ01000079.1"/>
</dbReference>
<evidence type="ECO:0000313" key="7">
    <source>
        <dbReference type="EMBL" id="KTQ83132.1"/>
    </source>
</evidence>
<dbReference type="PATRIC" id="fig|401562.3.peg.4871"/>
<evidence type="ECO:0000313" key="8">
    <source>
        <dbReference type="Proteomes" id="UP000078272"/>
    </source>
</evidence>
<evidence type="ECO:0000256" key="5">
    <source>
        <dbReference type="ARBA" id="ARBA00023136"/>
    </source>
</evidence>
<keyword evidence="2" id="KW-1003">Cell membrane</keyword>
<dbReference type="OrthoDB" id="5638726at2"/>
<gene>
    <name evidence="7" type="ORF">NS226_22060</name>
</gene>
<evidence type="ECO:0000256" key="3">
    <source>
        <dbReference type="ARBA" id="ARBA00022692"/>
    </source>
</evidence>
<keyword evidence="3 6" id="KW-0812">Transmembrane</keyword>
<dbReference type="GO" id="GO:0005886">
    <property type="term" value="C:plasma membrane"/>
    <property type="evidence" value="ECO:0007669"/>
    <property type="project" value="UniProtKB-SubCell"/>
</dbReference>
<dbReference type="InterPro" id="IPR001123">
    <property type="entry name" value="LeuE-type"/>
</dbReference>
<protein>
    <submittedName>
        <fullName evidence="7">Amino acid transporter</fullName>
    </submittedName>
</protein>
<name>A0A175R1B5_9HYPH</name>
<evidence type="ECO:0000256" key="4">
    <source>
        <dbReference type="ARBA" id="ARBA00022989"/>
    </source>
</evidence>
<dbReference type="GO" id="GO:0015171">
    <property type="term" value="F:amino acid transmembrane transporter activity"/>
    <property type="evidence" value="ECO:0007669"/>
    <property type="project" value="TreeGrafter"/>
</dbReference>
<evidence type="ECO:0000256" key="6">
    <source>
        <dbReference type="SAM" id="Phobius"/>
    </source>
</evidence>
<feature type="transmembrane region" description="Helical" evidence="6">
    <location>
        <begin position="182"/>
        <end position="200"/>
    </location>
</feature>
<accession>A0A175R1B5</accession>
<feature type="transmembrane region" description="Helical" evidence="6">
    <location>
        <begin position="148"/>
        <end position="170"/>
    </location>
</feature>